<evidence type="ECO:0000313" key="3">
    <source>
        <dbReference type="Proteomes" id="UP001595867"/>
    </source>
</evidence>
<feature type="transmembrane region" description="Helical" evidence="1">
    <location>
        <begin position="53"/>
        <end position="71"/>
    </location>
</feature>
<keyword evidence="1" id="KW-0812">Transmembrane</keyword>
<evidence type="ECO:0000256" key="1">
    <source>
        <dbReference type="SAM" id="Phobius"/>
    </source>
</evidence>
<dbReference type="RefSeq" id="WP_378069535.1">
    <property type="nucleotide sequence ID" value="NZ_JBHSBL010000019.1"/>
</dbReference>
<reference evidence="3" key="1">
    <citation type="journal article" date="2019" name="Int. J. Syst. Evol. Microbiol.">
        <title>The Global Catalogue of Microorganisms (GCM) 10K type strain sequencing project: providing services to taxonomists for standard genome sequencing and annotation.</title>
        <authorList>
            <consortium name="The Broad Institute Genomics Platform"/>
            <consortium name="The Broad Institute Genome Sequencing Center for Infectious Disease"/>
            <person name="Wu L."/>
            <person name="Ma J."/>
        </authorList>
    </citation>
    <scope>NUCLEOTIDE SEQUENCE [LARGE SCALE GENOMIC DNA]</scope>
    <source>
        <strain evidence="3">TBRC 5832</strain>
    </source>
</reference>
<dbReference type="Pfam" id="PF06197">
    <property type="entry name" value="DUF998"/>
    <property type="match status" value="1"/>
</dbReference>
<sequence length="192" mass="19150">MPSSLPWWALVSSTAAPVALIGGWTLAARRQPAGFDSTADTISALAAVDATDRWLMTTALLCVGVAHMVTASGLSRAAPAGRIVLALGGVATMLVAVFPLPAEGGSPGHTVSAALAFGALAVWPAAAWRRGRGPVALRPAVSVAAALVLLALVGWFAATLAGGGPVGLTERVAAGAQACWPLAVALSCRRTP</sequence>
<keyword evidence="1" id="KW-1133">Transmembrane helix</keyword>
<accession>A0ABV8IXH5</accession>
<comment type="caution">
    <text evidence="2">The sequence shown here is derived from an EMBL/GenBank/DDBJ whole genome shotgun (WGS) entry which is preliminary data.</text>
</comment>
<keyword evidence="1" id="KW-0472">Membrane</keyword>
<name>A0ABV8IXH5_9ACTN</name>
<feature type="transmembrane region" description="Helical" evidence="1">
    <location>
        <begin position="83"/>
        <end position="102"/>
    </location>
</feature>
<gene>
    <name evidence="2" type="ORF">ACFO0C_27260</name>
</gene>
<keyword evidence="3" id="KW-1185">Reference proteome</keyword>
<dbReference type="Proteomes" id="UP001595867">
    <property type="component" value="Unassembled WGS sequence"/>
</dbReference>
<evidence type="ECO:0000313" key="2">
    <source>
        <dbReference type="EMBL" id="MFC4068644.1"/>
    </source>
</evidence>
<dbReference type="InterPro" id="IPR009339">
    <property type="entry name" value="DUF998"/>
</dbReference>
<feature type="transmembrane region" description="Helical" evidence="1">
    <location>
        <begin position="140"/>
        <end position="158"/>
    </location>
</feature>
<feature type="transmembrane region" description="Helical" evidence="1">
    <location>
        <begin position="108"/>
        <end position="128"/>
    </location>
</feature>
<organism evidence="2 3">
    <name type="scientific">Actinoplanes subglobosus</name>
    <dbReference type="NCBI Taxonomy" id="1547892"/>
    <lineage>
        <taxon>Bacteria</taxon>
        <taxon>Bacillati</taxon>
        <taxon>Actinomycetota</taxon>
        <taxon>Actinomycetes</taxon>
        <taxon>Micromonosporales</taxon>
        <taxon>Micromonosporaceae</taxon>
        <taxon>Actinoplanes</taxon>
    </lineage>
</organism>
<proteinExistence type="predicted"/>
<dbReference type="EMBL" id="JBHSBL010000019">
    <property type="protein sequence ID" value="MFC4068644.1"/>
    <property type="molecule type" value="Genomic_DNA"/>
</dbReference>
<protein>
    <submittedName>
        <fullName evidence="2">DUF998 domain-containing protein</fullName>
    </submittedName>
</protein>